<keyword evidence="2" id="KW-1185">Reference proteome</keyword>
<evidence type="ECO:0000313" key="1">
    <source>
        <dbReference type="EMBL" id="UYP48627.1"/>
    </source>
</evidence>
<organism evidence="1 2">
    <name type="scientific">Candidatus Lokiarchaeum ossiferum</name>
    <dbReference type="NCBI Taxonomy" id="2951803"/>
    <lineage>
        <taxon>Archaea</taxon>
        <taxon>Promethearchaeati</taxon>
        <taxon>Promethearchaeota</taxon>
        <taxon>Promethearchaeia</taxon>
        <taxon>Promethearchaeales</taxon>
        <taxon>Promethearchaeaceae</taxon>
        <taxon>Candidatus Lokiarchaeum</taxon>
    </lineage>
</organism>
<sequence length="60" mass="7193">MTRENFMFLQERMASFRDYNTFNYLLTYIETFLTSEDKTAIISQGVKVLGNEIMKDWLDI</sequence>
<accession>A0ABY6I0H9</accession>
<reference evidence="1" key="1">
    <citation type="submission" date="2022-09" db="EMBL/GenBank/DDBJ databases">
        <title>Actin cytoskeleton and complex cell architecture in an #Asgard archaeon.</title>
        <authorList>
            <person name="Ponce Toledo R.I."/>
            <person name="Schleper C."/>
            <person name="Rodrigues Oliveira T."/>
            <person name="Wollweber F."/>
            <person name="Xu J."/>
            <person name="Rittmann S."/>
            <person name="Klingl A."/>
            <person name="Pilhofer M."/>
        </authorList>
    </citation>
    <scope>NUCLEOTIDE SEQUENCE</scope>
    <source>
        <strain evidence="1">B-35</strain>
    </source>
</reference>
<protein>
    <submittedName>
        <fullName evidence="1">Uncharacterized protein</fullName>
    </submittedName>
</protein>
<gene>
    <name evidence="1" type="ORF">NEF87_004912</name>
</gene>
<evidence type="ECO:0000313" key="2">
    <source>
        <dbReference type="Proteomes" id="UP001208689"/>
    </source>
</evidence>
<name>A0ABY6I0H9_9ARCH</name>
<proteinExistence type="predicted"/>
<dbReference type="EMBL" id="CP104013">
    <property type="protein sequence ID" value="UYP48627.1"/>
    <property type="molecule type" value="Genomic_DNA"/>
</dbReference>
<dbReference type="Proteomes" id="UP001208689">
    <property type="component" value="Chromosome"/>
</dbReference>